<dbReference type="Pfam" id="PF00501">
    <property type="entry name" value="AMP-binding"/>
    <property type="match status" value="1"/>
</dbReference>
<gene>
    <name evidence="6" type="ORF">FDENT_13951</name>
</gene>
<evidence type="ECO:0000313" key="7">
    <source>
        <dbReference type="Proteomes" id="UP000562682"/>
    </source>
</evidence>
<organism evidence="6 7">
    <name type="scientific">Fusarium denticulatum</name>
    <dbReference type="NCBI Taxonomy" id="48507"/>
    <lineage>
        <taxon>Eukaryota</taxon>
        <taxon>Fungi</taxon>
        <taxon>Dikarya</taxon>
        <taxon>Ascomycota</taxon>
        <taxon>Pezizomycotina</taxon>
        <taxon>Sordariomycetes</taxon>
        <taxon>Hypocreomycetidae</taxon>
        <taxon>Hypocreales</taxon>
        <taxon>Nectriaceae</taxon>
        <taxon>Fusarium</taxon>
        <taxon>Fusarium fujikuroi species complex</taxon>
    </lineage>
</organism>
<comment type="pathway">
    <text evidence="1">Mycotoxin biosynthesis.</text>
</comment>
<sequence length="885" mass="97135">MYSIAGGVVMKIPDTESHWKQFPEWNRPLLPTKQICIHHGIEAQATAQPTKVAVASTGTSLTYGDLNATSTQLASDLNCRGISPEMIVPLCFDKSPWMIVAMLGVLKAGGAFVALDPKVLPSRVDAIIHQVNARVVATESKHRHLFSNYHVIEVSDTYEFILPQTTDNHLTTRASHPNDAAYLIPTSGSTGKPKAVVVEHQSFCSGMAQHAKAQFIDRHSRVLQFASYTHDAGIVEILTTLCVGGTICSPSKDKRVNGLVQFINPQSVHWAVLTPSFITSIDHDEISTLETVVLAGERILQSNISSWASSVRLSTGYGVSECSVVTISSPADENRNPSNVGMPAGGVCWIVNSSVPDKLLPIGEVGEILIEGPTVARGYLGNPEATKSAFIQPPIWLLPILQNPDHSSRLYRTRDLGRYNHDGSLDFVSRIDSQVKVLGRRIELGEIEHHISNHPSVRQYDMVPAFWFTIGHLSRLPSAELDRNKVADLIAHLRLVRVASYGDVPVNDAIGRQITREVAAMRLPRGQVLDPSICFQDTPLRKAAIDSIKAISPAAALGSRHSGLMLYGPDRSSNLDANHVRSAQEQGKGGFILPELNLIIGQRVIVLVRACSISEGRKRFQTLPWRCADFEDPLEVWLADLSQSNLGVDRKLMERLAGHVQAVIHNGARVHWTESASNLWSVNVDATVALLKLTLPSSSVQRFVYISGGSAIGQSVDECLANARDGYSKTKLMAQALVEHCAIRSADLQLGLGISIVKPGFIIGGREKGVANSSDYLWRYIASVVELGVYDESTTGARVAVSTLPLVGEIIIRHTFSVTNQKPVEIIHDSLQERDIWEVLAIKDAINKRGERHYLWPLASVLEQQEYRLGDEQKQLNRKGEKKEY</sequence>
<feature type="domain" description="AMP-dependent synthetase/ligase" evidence="4">
    <location>
        <begin position="42"/>
        <end position="380"/>
    </location>
</feature>
<dbReference type="InterPro" id="IPR042099">
    <property type="entry name" value="ANL_N_sf"/>
</dbReference>
<accession>A0A8H5SX82</accession>
<evidence type="ECO:0000256" key="2">
    <source>
        <dbReference type="ARBA" id="ARBA00022450"/>
    </source>
</evidence>
<comment type="caution">
    <text evidence="6">The sequence shown here is derived from an EMBL/GenBank/DDBJ whole genome shotgun (WGS) entry which is preliminary data.</text>
</comment>
<keyword evidence="3" id="KW-0597">Phosphoprotein</keyword>
<evidence type="ECO:0000259" key="4">
    <source>
        <dbReference type="Pfam" id="PF00501"/>
    </source>
</evidence>
<dbReference type="Pfam" id="PF07993">
    <property type="entry name" value="NAD_binding_4"/>
    <property type="match status" value="1"/>
</dbReference>
<evidence type="ECO:0000256" key="3">
    <source>
        <dbReference type="ARBA" id="ARBA00022553"/>
    </source>
</evidence>
<dbReference type="InterPro" id="IPR013120">
    <property type="entry name" value="FAR_NAD-bd"/>
</dbReference>
<name>A0A8H5SX82_9HYPO</name>
<dbReference type="InterPro" id="IPR020845">
    <property type="entry name" value="AMP-binding_CS"/>
</dbReference>
<dbReference type="InterPro" id="IPR000873">
    <property type="entry name" value="AMP-dep_synth/lig_dom"/>
</dbReference>
<dbReference type="InterPro" id="IPR036291">
    <property type="entry name" value="NAD(P)-bd_dom_sf"/>
</dbReference>
<proteinExistence type="predicted"/>
<dbReference type="PROSITE" id="PS00455">
    <property type="entry name" value="AMP_BINDING"/>
    <property type="match status" value="1"/>
</dbReference>
<keyword evidence="2" id="KW-0596">Phosphopantetheine</keyword>
<protein>
    <submittedName>
        <fullName evidence="6">Peptide synthetase</fullName>
    </submittedName>
</protein>
<dbReference type="CDD" id="cd05918">
    <property type="entry name" value="A_NRPS_SidN3_like"/>
    <property type="match status" value="1"/>
</dbReference>
<dbReference type="Proteomes" id="UP000562682">
    <property type="component" value="Unassembled WGS sequence"/>
</dbReference>
<dbReference type="Gene3D" id="3.40.50.12780">
    <property type="entry name" value="N-terminal domain of ligase-like"/>
    <property type="match status" value="1"/>
</dbReference>
<feature type="domain" description="Thioester reductase (TE)" evidence="5">
    <location>
        <begin position="602"/>
        <end position="802"/>
    </location>
</feature>
<dbReference type="NCBIfam" id="TIGR01733">
    <property type="entry name" value="AA-adenyl-dom"/>
    <property type="match status" value="1"/>
</dbReference>
<dbReference type="Gene3D" id="3.30.300.30">
    <property type="match status" value="1"/>
</dbReference>
<keyword evidence="7" id="KW-1185">Reference proteome</keyword>
<dbReference type="InterPro" id="IPR010071">
    <property type="entry name" value="AA_adenyl_dom"/>
</dbReference>
<dbReference type="SUPFAM" id="SSF56801">
    <property type="entry name" value="Acetyl-CoA synthetase-like"/>
    <property type="match status" value="1"/>
</dbReference>
<evidence type="ECO:0000313" key="6">
    <source>
        <dbReference type="EMBL" id="KAF5659337.1"/>
    </source>
</evidence>
<evidence type="ECO:0000259" key="5">
    <source>
        <dbReference type="Pfam" id="PF07993"/>
    </source>
</evidence>
<dbReference type="PANTHER" id="PTHR45527">
    <property type="entry name" value="NONRIBOSOMAL PEPTIDE SYNTHETASE"/>
    <property type="match status" value="1"/>
</dbReference>
<dbReference type="GO" id="GO:0043041">
    <property type="term" value="P:amino acid activation for nonribosomal peptide biosynthetic process"/>
    <property type="evidence" value="ECO:0007669"/>
    <property type="project" value="TreeGrafter"/>
</dbReference>
<dbReference type="EMBL" id="JAAOAK010000634">
    <property type="protein sequence ID" value="KAF5659337.1"/>
    <property type="molecule type" value="Genomic_DNA"/>
</dbReference>
<dbReference type="GO" id="GO:0005737">
    <property type="term" value="C:cytoplasm"/>
    <property type="evidence" value="ECO:0007669"/>
    <property type="project" value="TreeGrafter"/>
</dbReference>
<dbReference type="AlphaFoldDB" id="A0A8H5SX82"/>
<dbReference type="InterPro" id="IPR045851">
    <property type="entry name" value="AMP-bd_C_sf"/>
</dbReference>
<evidence type="ECO:0000256" key="1">
    <source>
        <dbReference type="ARBA" id="ARBA00004685"/>
    </source>
</evidence>
<reference evidence="6 7" key="1">
    <citation type="submission" date="2020-05" db="EMBL/GenBank/DDBJ databases">
        <title>Identification and distribution of gene clusters putatively required for synthesis of sphingolipid metabolism inhibitors in phylogenetically diverse species of the filamentous fungus Fusarium.</title>
        <authorList>
            <person name="Kim H.-S."/>
            <person name="Busman M."/>
            <person name="Brown D.W."/>
            <person name="Divon H."/>
            <person name="Uhlig S."/>
            <person name="Proctor R.H."/>
        </authorList>
    </citation>
    <scope>NUCLEOTIDE SEQUENCE [LARGE SCALE GENOMIC DNA]</scope>
    <source>
        <strain evidence="6 7">NRRL 25311</strain>
    </source>
</reference>
<dbReference type="PANTHER" id="PTHR45527:SF1">
    <property type="entry name" value="FATTY ACID SYNTHASE"/>
    <property type="match status" value="1"/>
</dbReference>
<dbReference type="GO" id="GO:0044550">
    <property type="term" value="P:secondary metabolite biosynthetic process"/>
    <property type="evidence" value="ECO:0007669"/>
    <property type="project" value="TreeGrafter"/>
</dbReference>
<dbReference type="SUPFAM" id="SSF51735">
    <property type="entry name" value="NAD(P)-binding Rossmann-fold domains"/>
    <property type="match status" value="1"/>
</dbReference>
<dbReference type="Gene3D" id="3.40.50.720">
    <property type="entry name" value="NAD(P)-binding Rossmann-like Domain"/>
    <property type="match status" value="1"/>
</dbReference>
<dbReference type="GO" id="GO:0031177">
    <property type="term" value="F:phosphopantetheine binding"/>
    <property type="evidence" value="ECO:0007669"/>
    <property type="project" value="TreeGrafter"/>
</dbReference>